<dbReference type="OrthoDB" id="19710at10239"/>
<sequence>MSNWRRVVLSSMIVLGLVGCSSEPYIPPPKIIEISKPIIALPKPVEYCSVRNLSIQVVDNRAYIAIPYSDYIDYSKCTRDYVRYLKDINNTVCYYTNNKGENCK</sequence>
<evidence type="ECO:0000313" key="2">
    <source>
        <dbReference type="Proteomes" id="UP000241842"/>
    </source>
</evidence>
<proteinExistence type="predicted"/>
<accession>A0A2H4PRP4</accession>
<keyword evidence="2" id="KW-1185">Reference proteome</keyword>
<name>A0A2H4PRP4_9CAUD</name>
<organism evidence="1 2">
    <name type="scientific">Proteus phage PM135</name>
    <dbReference type="NCBI Taxonomy" id="2048008"/>
    <lineage>
        <taxon>Viruses</taxon>
        <taxon>Duplodnaviria</taxon>
        <taxon>Heunggongvirae</taxon>
        <taxon>Uroviricota</taxon>
        <taxon>Caudoviricetes</taxon>
        <taxon>Demerecviridae</taxon>
        <taxon>Novosibvirus</taxon>
        <taxon>Novosibvirus PM135</taxon>
    </lineage>
</organism>
<dbReference type="EMBL" id="MG030347">
    <property type="protein sequence ID" value="ATW69963.1"/>
    <property type="molecule type" value="Genomic_DNA"/>
</dbReference>
<dbReference type="PROSITE" id="PS51257">
    <property type="entry name" value="PROKAR_LIPOPROTEIN"/>
    <property type="match status" value="1"/>
</dbReference>
<dbReference type="Proteomes" id="UP000241842">
    <property type="component" value="Segment"/>
</dbReference>
<dbReference type="KEGG" id="vg:40097300"/>
<dbReference type="GeneID" id="40097300"/>
<protein>
    <recommendedName>
        <fullName evidence="3">O-spanin</fullName>
    </recommendedName>
</protein>
<evidence type="ECO:0008006" key="3">
    <source>
        <dbReference type="Google" id="ProtNLM"/>
    </source>
</evidence>
<evidence type="ECO:0000313" key="1">
    <source>
        <dbReference type="EMBL" id="ATW69963.1"/>
    </source>
</evidence>
<dbReference type="RefSeq" id="YP_009620647.1">
    <property type="nucleotide sequence ID" value="NC_042090.1"/>
</dbReference>
<reference evidence="2" key="1">
    <citation type="submission" date="2017-10" db="EMBL/GenBank/DDBJ databases">
        <title>Isolation and characterization of a group of new proteus bacteriophages.</title>
        <authorList>
            <person name="Kozlova Y.N."/>
            <person name="Morozova V.V."/>
            <person name="Babkin I.V."/>
            <person name="Tikunova N.V."/>
            <person name="Bokovaya O.V."/>
            <person name="Shedko E.D."/>
        </authorList>
    </citation>
    <scope>NUCLEOTIDE SEQUENCE [LARGE SCALE GENOMIC DNA]</scope>
</reference>